<dbReference type="Proteomes" id="UP000655659">
    <property type="component" value="Unassembled WGS sequence"/>
</dbReference>
<gene>
    <name evidence="1" type="ORF">JNA68_24245</name>
</gene>
<dbReference type="EMBL" id="JAETYU010000043">
    <property type="protein sequence ID" value="MBL6206268.1"/>
    <property type="molecule type" value="Genomic_DNA"/>
</dbReference>
<evidence type="ECO:0000313" key="2">
    <source>
        <dbReference type="Proteomes" id="UP000655659"/>
    </source>
</evidence>
<accession>A0AAW4FCC4</accession>
<name>A0AAW4FCC4_ECOLX</name>
<evidence type="ECO:0000313" key="1">
    <source>
        <dbReference type="EMBL" id="MBL6206268.1"/>
    </source>
</evidence>
<sequence length="224" mass="26094">MIIHLFYRDRINMNKTSLALLTLILFITTHCANANKKALTIPLDSTKITPLVIFYKNITNGITELFLSETEKSQTIPFNQQEITIPVKGENFLSPWIANDTHYYELGQFEDKDNIFKIIIYNTIGESDTPLLNVQLNSYDRKGILLDALLLSTFFGYEDIIRFSHFKISPDYTIAINNYVIHPYEPSEYGTTPHKKNPKPEVYIRAKYKIVKGYFDLTFRDEYK</sequence>
<organism evidence="1 2">
    <name type="scientific">Escherichia coli</name>
    <dbReference type="NCBI Taxonomy" id="562"/>
    <lineage>
        <taxon>Bacteria</taxon>
        <taxon>Pseudomonadati</taxon>
        <taxon>Pseudomonadota</taxon>
        <taxon>Gammaproteobacteria</taxon>
        <taxon>Enterobacterales</taxon>
        <taxon>Enterobacteriaceae</taxon>
        <taxon>Escherichia</taxon>
    </lineage>
</organism>
<comment type="caution">
    <text evidence="1">The sequence shown here is derived from an EMBL/GenBank/DDBJ whole genome shotgun (WGS) entry which is preliminary data.</text>
</comment>
<proteinExistence type="predicted"/>
<dbReference type="AlphaFoldDB" id="A0AAW4FCC4"/>
<reference evidence="1" key="1">
    <citation type="submission" date="2021-01" db="EMBL/GenBank/DDBJ databases">
        <title>Genomes of Escherichia coli STEC strains from raw meat-based diets for companion animals.</title>
        <authorList>
            <person name="Stevens M.J.A."/>
            <person name="Stephan R."/>
        </authorList>
    </citation>
    <scope>NUCLEOTIDE SEQUENCE</scope>
    <source>
        <strain evidence="1">ATC7-7</strain>
    </source>
</reference>
<protein>
    <submittedName>
        <fullName evidence="1">Uncharacterized protein</fullName>
    </submittedName>
</protein>